<keyword evidence="3 5" id="KW-1133">Transmembrane helix</keyword>
<evidence type="ECO:0000256" key="5">
    <source>
        <dbReference type="SAM" id="Phobius"/>
    </source>
</evidence>
<accession>A0ABR5IGF3</accession>
<evidence type="ECO:0000256" key="1">
    <source>
        <dbReference type="ARBA" id="ARBA00004141"/>
    </source>
</evidence>
<feature type="transmembrane region" description="Helical" evidence="5">
    <location>
        <begin position="63"/>
        <end position="83"/>
    </location>
</feature>
<keyword evidence="2 5" id="KW-0812">Transmembrane</keyword>
<evidence type="ECO:0000256" key="4">
    <source>
        <dbReference type="ARBA" id="ARBA00023136"/>
    </source>
</evidence>
<gene>
    <name evidence="6" type="ORF">ABW18_03345</name>
</gene>
<name>A0ABR5IGF3_9ACTN</name>
<evidence type="ECO:0000313" key="6">
    <source>
        <dbReference type="EMBL" id="KNA92807.1"/>
    </source>
</evidence>
<evidence type="ECO:0000313" key="7">
    <source>
        <dbReference type="Proteomes" id="UP000037247"/>
    </source>
</evidence>
<feature type="transmembrane region" description="Helical" evidence="5">
    <location>
        <begin position="129"/>
        <end position="147"/>
    </location>
</feature>
<comment type="caution">
    <text evidence="6">The sequence shown here is derived from an EMBL/GenBank/DDBJ whole genome shotgun (WGS) entry which is preliminary data.</text>
</comment>
<organism evidence="6 7">
    <name type="scientific">Gordonia jacobaea</name>
    <dbReference type="NCBI Taxonomy" id="122202"/>
    <lineage>
        <taxon>Bacteria</taxon>
        <taxon>Bacillati</taxon>
        <taxon>Actinomycetota</taxon>
        <taxon>Actinomycetes</taxon>
        <taxon>Mycobacteriales</taxon>
        <taxon>Gordoniaceae</taxon>
        <taxon>Gordonia</taxon>
    </lineage>
</organism>
<feature type="transmembrane region" description="Helical" evidence="5">
    <location>
        <begin position="154"/>
        <end position="171"/>
    </location>
</feature>
<comment type="subcellular location">
    <subcellularLocation>
        <location evidence="1">Membrane</location>
        <topology evidence="1">Multi-pass membrane protein</topology>
    </subcellularLocation>
</comment>
<keyword evidence="4 5" id="KW-0472">Membrane</keyword>
<dbReference type="EMBL" id="LDTZ01000014">
    <property type="protein sequence ID" value="KNA92807.1"/>
    <property type="molecule type" value="Genomic_DNA"/>
</dbReference>
<feature type="transmembrane region" description="Helical" evidence="5">
    <location>
        <begin position="95"/>
        <end position="117"/>
    </location>
</feature>
<dbReference type="Pfam" id="PF20401">
    <property type="entry name" value="Rhomboid_2"/>
    <property type="match status" value="1"/>
</dbReference>
<reference evidence="6 7" key="1">
    <citation type="submission" date="2015-05" db="EMBL/GenBank/DDBJ databases">
        <title>Draft genome sequence of the bacterium Gordonia jacobaea a new member of the Gordonia genus.</title>
        <authorList>
            <person name="Jimenez-Galisteo G."/>
            <person name="Dominguez A."/>
            <person name="Munoz E."/>
            <person name="Vinas M."/>
        </authorList>
    </citation>
    <scope>NUCLEOTIDE SEQUENCE [LARGE SCALE GENOMIC DNA]</scope>
    <source>
        <strain evidence="7">mv1</strain>
    </source>
</reference>
<dbReference type="Gene3D" id="1.20.1540.10">
    <property type="entry name" value="Rhomboid-like"/>
    <property type="match status" value="1"/>
</dbReference>
<dbReference type="InterPro" id="IPR035952">
    <property type="entry name" value="Rhomboid-like_sf"/>
</dbReference>
<proteinExistence type="predicted"/>
<evidence type="ECO:0000256" key="3">
    <source>
        <dbReference type="ARBA" id="ARBA00022989"/>
    </source>
</evidence>
<sequence length="223" mass="25081">MAAHLVSCLRSAPLTFLWLAVLLATTIAQHLMSPADLDRVLGARSTNLEHLTHDPIHVLWTSLFWIDGAFWLPWAVAFCIFHVPAERWLGSWRWLLVGASAHIIATFVSQGVLGLAIHEGVRSADMIHVQDVGVSYFFAGVVGVLTYRIARPWRWIYLAGVFIYYAVPVITDLSFTNIGHLSAALIGLAWYPITRGRGEAWDPVASARRLRERWTRGRQRVTD</sequence>
<protein>
    <submittedName>
        <fullName evidence="6">Membrane protein</fullName>
    </submittedName>
</protein>
<keyword evidence="7" id="KW-1185">Reference proteome</keyword>
<dbReference type="InterPro" id="IPR046862">
    <property type="entry name" value="Rhomboid_2"/>
</dbReference>
<evidence type="ECO:0000256" key="2">
    <source>
        <dbReference type="ARBA" id="ARBA00022692"/>
    </source>
</evidence>
<dbReference type="Proteomes" id="UP000037247">
    <property type="component" value="Unassembled WGS sequence"/>
</dbReference>